<gene>
    <name evidence="2" type="ORF">QYG89_08940</name>
</gene>
<feature type="region of interest" description="Disordered" evidence="1">
    <location>
        <begin position="30"/>
        <end position="73"/>
    </location>
</feature>
<evidence type="ECO:0000256" key="1">
    <source>
        <dbReference type="SAM" id="MobiDB-lite"/>
    </source>
</evidence>
<protein>
    <submittedName>
        <fullName evidence="2">CotO family spore coat protein</fullName>
    </submittedName>
</protein>
<dbReference type="Pfam" id="PF14153">
    <property type="entry name" value="Spore_coat_CotO"/>
    <property type="match status" value="1"/>
</dbReference>
<feature type="compositionally biased region" description="Basic and acidic residues" evidence="1">
    <location>
        <begin position="31"/>
        <end position="40"/>
    </location>
</feature>
<feature type="compositionally biased region" description="Basic and acidic residues" evidence="1">
    <location>
        <begin position="55"/>
        <end position="66"/>
    </location>
</feature>
<accession>A0ABW8I8G3</accession>
<reference evidence="2 3" key="1">
    <citation type="submission" date="2023-07" db="EMBL/GenBank/DDBJ databases">
        <title>Bacillus lucianemedeirus sp. nov, a new species isolated from an immunobiological production facility.</title>
        <authorList>
            <person name="Costa L.V."/>
            <person name="Miranda R.V.S.L."/>
            <person name="Brandao M.L.L."/>
            <person name="Reis C.M.F."/>
            <person name="Frazao A.M."/>
            <person name="Cruz F.V."/>
            <person name="Baio P.V.P."/>
            <person name="Veras J.F.C."/>
            <person name="Ramos J.N."/>
            <person name="Vieira V."/>
        </authorList>
    </citation>
    <scope>NUCLEOTIDE SEQUENCE [LARGE SCALE GENOMIC DNA]</scope>
    <source>
        <strain evidence="2 3">B190/17</strain>
    </source>
</reference>
<evidence type="ECO:0000313" key="2">
    <source>
        <dbReference type="EMBL" id="MFK2825794.1"/>
    </source>
</evidence>
<keyword evidence="3" id="KW-1185">Reference proteome</keyword>
<dbReference type="InterPro" id="IPR025439">
    <property type="entry name" value="Spore_coat_CotO"/>
</dbReference>
<name>A0ABW8I8G3_9BACI</name>
<keyword evidence="2" id="KW-0946">Virion</keyword>
<evidence type="ECO:0000313" key="3">
    <source>
        <dbReference type="Proteomes" id="UP001619911"/>
    </source>
</evidence>
<sequence length="198" mass="23838">MKKTEEKREPLLYIHQPQFVYPEPVMQSTYRSKDELKETELAETETNQLETAQEEMDHVKDKQQKKEKNRKKKLYEAVKAEQPMIEEVQRQEKEVKKDLIKNEQLKEEEEETETETKQHVWRGMRPVKRFQEMEMDEKLQHLMSQFTTLPCIFECEEISHKGVLEEVTPEQIKVKTIQGEKVDIERKDLKRIRLLGPL</sequence>
<comment type="caution">
    <text evidence="2">The sequence shown here is derived from an EMBL/GenBank/DDBJ whole genome shotgun (WGS) entry which is preliminary data.</text>
</comment>
<dbReference type="EMBL" id="JAUIYO010000005">
    <property type="protein sequence ID" value="MFK2825794.1"/>
    <property type="molecule type" value="Genomic_DNA"/>
</dbReference>
<organism evidence="2 3">
    <name type="scientific">Bacillus lumedeiriae</name>
    <dbReference type="NCBI Taxonomy" id="3058829"/>
    <lineage>
        <taxon>Bacteria</taxon>
        <taxon>Bacillati</taxon>
        <taxon>Bacillota</taxon>
        <taxon>Bacilli</taxon>
        <taxon>Bacillales</taxon>
        <taxon>Bacillaceae</taxon>
        <taxon>Bacillus</taxon>
    </lineage>
</organism>
<proteinExistence type="predicted"/>
<keyword evidence="2" id="KW-0167">Capsid protein</keyword>
<dbReference type="RefSeq" id="WP_404316656.1">
    <property type="nucleotide sequence ID" value="NZ_JAUIYO010000005.1"/>
</dbReference>
<dbReference type="Proteomes" id="UP001619911">
    <property type="component" value="Unassembled WGS sequence"/>
</dbReference>